<accession>A0A8J6U2H4</accession>
<dbReference type="GO" id="GO:0009279">
    <property type="term" value="C:cell outer membrane"/>
    <property type="evidence" value="ECO:0007669"/>
    <property type="project" value="UniProtKB-SubCell"/>
</dbReference>
<keyword evidence="5" id="KW-0732">Signal</keyword>
<keyword evidence="2 4" id="KW-0472">Membrane</keyword>
<evidence type="ECO:0000256" key="4">
    <source>
        <dbReference type="PROSITE-ProRule" id="PRU00473"/>
    </source>
</evidence>
<dbReference type="RefSeq" id="WP_216714316.1">
    <property type="nucleotide sequence ID" value="NZ_JACVEL010000007.1"/>
</dbReference>
<protein>
    <submittedName>
        <fullName evidence="7">OmpA family protein</fullName>
    </submittedName>
</protein>
<dbReference type="PRINTS" id="PR01021">
    <property type="entry name" value="OMPADOMAIN"/>
</dbReference>
<dbReference type="SUPFAM" id="SSF48452">
    <property type="entry name" value="TPR-like"/>
    <property type="match status" value="1"/>
</dbReference>
<evidence type="ECO:0000313" key="8">
    <source>
        <dbReference type="Proteomes" id="UP000652681"/>
    </source>
</evidence>
<reference evidence="7" key="1">
    <citation type="submission" date="2020-09" db="EMBL/GenBank/DDBJ databases">
        <title>Taishania pollutisoli gen. nov., sp. nov., Isolated from Tetrabromobisphenol A-Contaminated Soil.</title>
        <authorList>
            <person name="Chen Q."/>
        </authorList>
    </citation>
    <scope>NUCLEOTIDE SEQUENCE</scope>
    <source>
        <strain evidence="7">CZZ-1</strain>
    </source>
</reference>
<dbReference type="InterPro" id="IPR006664">
    <property type="entry name" value="OMP_bac"/>
</dbReference>
<evidence type="ECO:0000256" key="5">
    <source>
        <dbReference type="SAM" id="SignalP"/>
    </source>
</evidence>
<comment type="subcellular location">
    <subcellularLocation>
        <location evidence="1">Cell outer membrane</location>
    </subcellularLocation>
</comment>
<dbReference type="InterPro" id="IPR036737">
    <property type="entry name" value="OmpA-like_sf"/>
</dbReference>
<evidence type="ECO:0000256" key="2">
    <source>
        <dbReference type="ARBA" id="ARBA00023136"/>
    </source>
</evidence>
<organism evidence="7 8">
    <name type="scientific">Taishania pollutisoli</name>
    <dbReference type="NCBI Taxonomy" id="2766479"/>
    <lineage>
        <taxon>Bacteria</taxon>
        <taxon>Pseudomonadati</taxon>
        <taxon>Bacteroidota</taxon>
        <taxon>Flavobacteriia</taxon>
        <taxon>Flavobacteriales</taxon>
        <taxon>Crocinitomicaceae</taxon>
        <taxon>Taishania</taxon>
    </lineage>
</organism>
<proteinExistence type="predicted"/>
<dbReference type="Pfam" id="PF07676">
    <property type="entry name" value="PD40"/>
    <property type="match status" value="3"/>
</dbReference>
<dbReference type="EMBL" id="JACVEL010000007">
    <property type="protein sequence ID" value="MBC9813000.1"/>
    <property type="molecule type" value="Genomic_DNA"/>
</dbReference>
<evidence type="ECO:0000313" key="7">
    <source>
        <dbReference type="EMBL" id="MBC9813000.1"/>
    </source>
</evidence>
<dbReference type="InterPro" id="IPR008969">
    <property type="entry name" value="CarboxyPept-like_regulatory"/>
</dbReference>
<dbReference type="InterPro" id="IPR011990">
    <property type="entry name" value="TPR-like_helical_dom_sf"/>
</dbReference>
<feature type="signal peptide" evidence="5">
    <location>
        <begin position="1"/>
        <end position="18"/>
    </location>
</feature>
<dbReference type="SUPFAM" id="SSF82171">
    <property type="entry name" value="DPP6 N-terminal domain-like"/>
    <property type="match status" value="1"/>
</dbReference>
<dbReference type="Gene3D" id="1.25.40.10">
    <property type="entry name" value="Tetratricopeptide repeat domain"/>
    <property type="match status" value="1"/>
</dbReference>
<dbReference type="PROSITE" id="PS51123">
    <property type="entry name" value="OMPA_2"/>
    <property type="match status" value="1"/>
</dbReference>
<evidence type="ECO:0000256" key="1">
    <source>
        <dbReference type="ARBA" id="ARBA00004442"/>
    </source>
</evidence>
<comment type="caution">
    <text evidence="7">The sequence shown here is derived from an EMBL/GenBank/DDBJ whole genome shotgun (WGS) entry which is preliminary data.</text>
</comment>
<feature type="chain" id="PRO_5035171853" evidence="5">
    <location>
        <begin position="19"/>
        <end position="638"/>
    </location>
</feature>
<dbReference type="AlphaFoldDB" id="A0A8J6U2H4"/>
<evidence type="ECO:0000259" key="6">
    <source>
        <dbReference type="PROSITE" id="PS51123"/>
    </source>
</evidence>
<sequence>MKKIINILTIVTPLAVFAQGSYLEADKDYAMLNYDKAISGYEKHISKLKKESPSTDVMINLANSYFYTKDYSNARKYYFQIYSMQGNNMDEALFIRMISTLRTAEDYDRANELLKSYYAGNPQRIKMLVYQKGTLDSLTSEYKDAVNMSINSKSADFGVTLYDKEIIFSSSRELSTASPEMTAYPYLNLYSATRNPTTGQLSNVKTFLSNMNSGYHDATPAFTPDNSIVFFSRNFLTKNDKLDAQNGGVSNVMIMRGRVMNNQLVDIVPMDFNSKDYNCSHPFVSKDGKKLFFASDMPGGHGESDIYVAELYNDGSTGEPVNLGPMINTPGVELFPSISGDTLFFSSNAHYGYGGLDVFSSKMAGKTNFSIPENLGKPINSNMDDFAFIKLQDRTGYFSSDRKGGKGDDDIYWFEMVELKKFIAYSGLVLTKGDDTPVPNAKVQVYDVFNDLITEFQSDDKGNYNVDLPCNSQLKFVYSKPEYSTETVSVSTPEKPGESKDNNVRLTSFSSLVEKDGILEKIKVDPIYFDYSKWDITPQAEGELNKILFAMEKFPNLKIKIESHTDARGSDSYNLKLSDNRAKSTMQYLISKGIDPSRIESAIGYGETRLKNNCKNGVKCSEDEHFTNRRSDFIVISK</sequence>
<dbReference type="InterPro" id="IPR006665">
    <property type="entry name" value="OmpA-like"/>
</dbReference>
<dbReference type="InterPro" id="IPR011659">
    <property type="entry name" value="WD40"/>
</dbReference>
<dbReference type="Gene3D" id="2.60.40.1120">
    <property type="entry name" value="Carboxypeptidase-like, regulatory domain"/>
    <property type="match status" value="1"/>
</dbReference>
<dbReference type="Gene3D" id="2.120.10.30">
    <property type="entry name" value="TolB, C-terminal domain"/>
    <property type="match status" value="1"/>
</dbReference>
<dbReference type="SUPFAM" id="SSF49464">
    <property type="entry name" value="Carboxypeptidase regulatory domain-like"/>
    <property type="match status" value="1"/>
</dbReference>
<keyword evidence="8" id="KW-1185">Reference proteome</keyword>
<dbReference type="PANTHER" id="PTHR30329:SF21">
    <property type="entry name" value="LIPOPROTEIN YIAD-RELATED"/>
    <property type="match status" value="1"/>
</dbReference>
<dbReference type="SUPFAM" id="SSF103088">
    <property type="entry name" value="OmpA-like"/>
    <property type="match status" value="1"/>
</dbReference>
<name>A0A8J6U2H4_9FLAO</name>
<dbReference type="PANTHER" id="PTHR30329">
    <property type="entry name" value="STATOR ELEMENT OF FLAGELLAR MOTOR COMPLEX"/>
    <property type="match status" value="1"/>
</dbReference>
<gene>
    <name evidence="7" type="ORF">H9Y05_11025</name>
</gene>
<evidence type="ECO:0000256" key="3">
    <source>
        <dbReference type="ARBA" id="ARBA00023237"/>
    </source>
</evidence>
<dbReference type="Proteomes" id="UP000652681">
    <property type="component" value="Unassembled WGS sequence"/>
</dbReference>
<dbReference type="InterPro" id="IPR050330">
    <property type="entry name" value="Bact_OuterMem_StrucFunc"/>
</dbReference>
<dbReference type="Pfam" id="PF00691">
    <property type="entry name" value="OmpA"/>
    <property type="match status" value="1"/>
</dbReference>
<keyword evidence="3" id="KW-0998">Cell outer membrane</keyword>
<feature type="domain" description="OmpA-like" evidence="6">
    <location>
        <begin position="516"/>
        <end position="638"/>
    </location>
</feature>
<dbReference type="InterPro" id="IPR011042">
    <property type="entry name" value="6-blade_b-propeller_TolB-like"/>
</dbReference>
<dbReference type="CDD" id="cd07185">
    <property type="entry name" value="OmpA_C-like"/>
    <property type="match status" value="1"/>
</dbReference>
<dbReference type="Gene3D" id="3.30.1330.60">
    <property type="entry name" value="OmpA-like domain"/>
    <property type="match status" value="1"/>
</dbReference>